<dbReference type="RefSeq" id="WP_211314938.1">
    <property type="nucleotide sequence ID" value="NZ_QPJY01000007.1"/>
</dbReference>
<accession>A0A369C2T5</accession>
<dbReference type="EMBL" id="QPJY01000007">
    <property type="protein sequence ID" value="RCX28292.1"/>
    <property type="molecule type" value="Genomic_DNA"/>
</dbReference>
<dbReference type="AlphaFoldDB" id="A0A369C2T5"/>
<dbReference type="InterPro" id="IPR034122">
    <property type="entry name" value="Retropepsin-like_bacterial"/>
</dbReference>
<dbReference type="Pfam" id="PF13975">
    <property type="entry name" value="gag-asp_proteas"/>
    <property type="match status" value="1"/>
</dbReference>
<keyword evidence="2" id="KW-0645">Protease</keyword>
<proteinExistence type="predicted"/>
<dbReference type="Proteomes" id="UP000252707">
    <property type="component" value="Unassembled WGS sequence"/>
</dbReference>
<keyword evidence="3" id="KW-1185">Reference proteome</keyword>
<reference evidence="2 3" key="1">
    <citation type="submission" date="2018-07" db="EMBL/GenBank/DDBJ databases">
        <title>Genomic Encyclopedia of Type Strains, Phase IV (KMG-IV): sequencing the most valuable type-strain genomes for metagenomic binning, comparative biology and taxonomic classification.</title>
        <authorList>
            <person name="Goeker M."/>
        </authorList>
    </citation>
    <scope>NUCLEOTIDE SEQUENCE [LARGE SCALE GENOMIC DNA]</scope>
    <source>
        <strain evidence="2 3">DSM 26407</strain>
    </source>
</reference>
<dbReference type="PROSITE" id="PS00141">
    <property type="entry name" value="ASP_PROTEASE"/>
    <property type="match status" value="1"/>
</dbReference>
<evidence type="ECO:0000256" key="1">
    <source>
        <dbReference type="SAM" id="SignalP"/>
    </source>
</evidence>
<evidence type="ECO:0000313" key="3">
    <source>
        <dbReference type="Proteomes" id="UP000252707"/>
    </source>
</evidence>
<feature type="chain" id="PRO_5016926284" evidence="1">
    <location>
        <begin position="24"/>
        <end position="217"/>
    </location>
</feature>
<dbReference type="NCBIfam" id="TIGR02281">
    <property type="entry name" value="clan_AA_DTGA"/>
    <property type="match status" value="1"/>
</dbReference>
<dbReference type="CDD" id="cd05483">
    <property type="entry name" value="retropepsin_like_bacteria"/>
    <property type="match status" value="1"/>
</dbReference>
<dbReference type="InterPro" id="IPR011969">
    <property type="entry name" value="Clan_AA_Asp_peptidase_C"/>
</dbReference>
<dbReference type="Gene3D" id="2.40.70.10">
    <property type="entry name" value="Acid Proteases"/>
    <property type="match status" value="1"/>
</dbReference>
<sequence length="217" mass="22995">MNGHPRLWGVLALLAGVCGTAAAVDQISVQGLFQGMAVVRIDGTDRLLRAGQRSPEGVRLVSADSERAVLEVEGRTLTLGLGSDVSTALATPETSTARIPRDASGLYRTIGSINGQTVRFLVDTGATRVSLNAAEARRLGIDYRVVGVPAGVVTASGYEAAWRVRLDRVRVGGVELRGVEAVVLDGPLPAETLLGMSFLQRLELQDQGNMLVITQRH</sequence>
<name>A0A369C2T5_9GAMM</name>
<keyword evidence="1" id="KW-0732">Signal</keyword>
<dbReference type="InterPro" id="IPR021109">
    <property type="entry name" value="Peptidase_aspartic_dom_sf"/>
</dbReference>
<dbReference type="SUPFAM" id="SSF50630">
    <property type="entry name" value="Acid proteases"/>
    <property type="match status" value="1"/>
</dbReference>
<evidence type="ECO:0000313" key="2">
    <source>
        <dbReference type="EMBL" id="RCX28292.1"/>
    </source>
</evidence>
<organism evidence="2 3">
    <name type="scientific">Thioalbus denitrificans</name>
    <dbReference type="NCBI Taxonomy" id="547122"/>
    <lineage>
        <taxon>Bacteria</taxon>
        <taxon>Pseudomonadati</taxon>
        <taxon>Pseudomonadota</taxon>
        <taxon>Gammaproteobacteria</taxon>
        <taxon>Chromatiales</taxon>
        <taxon>Ectothiorhodospiraceae</taxon>
        <taxon>Thioalbus</taxon>
    </lineage>
</organism>
<dbReference type="InterPro" id="IPR001969">
    <property type="entry name" value="Aspartic_peptidase_AS"/>
</dbReference>
<gene>
    <name evidence="2" type="ORF">DFQ59_10735</name>
</gene>
<dbReference type="GO" id="GO:0006508">
    <property type="term" value="P:proteolysis"/>
    <property type="evidence" value="ECO:0007669"/>
    <property type="project" value="UniProtKB-KW"/>
</dbReference>
<protein>
    <submittedName>
        <fullName evidence="2">Aspartyl protease family protein</fullName>
    </submittedName>
</protein>
<comment type="caution">
    <text evidence="2">The sequence shown here is derived from an EMBL/GenBank/DDBJ whole genome shotgun (WGS) entry which is preliminary data.</text>
</comment>
<dbReference type="GO" id="GO:0004190">
    <property type="term" value="F:aspartic-type endopeptidase activity"/>
    <property type="evidence" value="ECO:0007669"/>
    <property type="project" value="InterPro"/>
</dbReference>
<feature type="signal peptide" evidence="1">
    <location>
        <begin position="1"/>
        <end position="23"/>
    </location>
</feature>
<keyword evidence="2" id="KW-0378">Hydrolase</keyword>